<dbReference type="Proteomes" id="UP000499080">
    <property type="component" value="Unassembled WGS sequence"/>
</dbReference>
<evidence type="ECO:0000313" key="3">
    <source>
        <dbReference type="Proteomes" id="UP000499080"/>
    </source>
</evidence>
<keyword evidence="3" id="KW-1185">Reference proteome</keyword>
<evidence type="ECO:0000313" key="1">
    <source>
        <dbReference type="EMBL" id="GBL77629.1"/>
    </source>
</evidence>
<dbReference type="EMBL" id="BGPR01080172">
    <property type="protein sequence ID" value="GBL77629.1"/>
    <property type="molecule type" value="Genomic_DNA"/>
</dbReference>
<comment type="caution">
    <text evidence="2">The sequence shown here is derived from an EMBL/GenBank/DDBJ whole genome shotgun (WGS) entry which is preliminary data.</text>
</comment>
<dbReference type="AlphaFoldDB" id="A0A4Y2AD05"/>
<sequence>MRISSGVQMEKLSDDRTSVDPPIATLGDGLKLTITEWSLLLFHLQIAIGELIKCGTAGGPQLMRGAHVSEKELAESQSGNFASLHPNYLLL</sequence>
<proteinExistence type="predicted"/>
<name>A0A4Y2AD05_ARAVE</name>
<accession>A0A4Y2AD05</accession>
<reference evidence="2 3" key="1">
    <citation type="journal article" date="2019" name="Sci. Rep.">
        <title>Orb-weaving spider Araneus ventricosus genome elucidates the spidroin gene catalogue.</title>
        <authorList>
            <person name="Kono N."/>
            <person name="Nakamura H."/>
            <person name="Ohtoshi R."/>
            <person name="Moran D.A.P."/>
            <person name="Shinohara A."/>
            <person name="Yoshida Y."/>
            <person name="Fujiwara M."/>
            <person name="Mori M."/>
            <person name="Tomita M."/>
            <person name="Arakawa K."/>
        </authorList>
    </citation>
    <scope>NUCLEOTIDE SEQUENCE [LARGE SCALE GENOMIC DNA]</scope>
</reference>
<organism evidence="2 3">
    <name type="scientific">Araneus ventricosus</name>
    <name type="common">Orbweaver spider</name>
    <name type="synonym">Epeira ventricosa</name>
    <dbReference type="NCBI Taxonomy" id="182803"/>
    <lineage>
        <taxon>Eukaryota</taxon>
        <taxon>Metazoa</taxon>
        <taxon>Ecdysozoa</taxon>
        <taxon>Arthropoda</taxon>
        <taxon>Chelicerata</taxon>
        <taxon>Arachnida</taxon>
        <taxon>Araneae</taxon>
        <taxon>Araneomorphae</taxon>
        <taxon>Entelegynae</taxon>
        <taxon>Araneoidea</taxon>
        <taxon>Araneidae</taxon>
        <taxon>Araneus</taxon>
    </lineage>
</organism>
<dbReference type="EMBL" id="BGPR01080176">
    <property type="protein sequence ID" value="GBL77648.1"/>
    <property type="molecule type" value="Genomic_DNA"/>
</dbReference>
<evidence type="ECO:0000313" key="2">
    <source>
        <dbReference type="EMBL" id="GBL77648.1"/>
    </source>
</evidence>
<gene>
    <name evidence="1" type="ORF">AVEN_25430_1</name>
    <name evidence="2" type="ORF">AVEN_79697_1</name>
</gene>
<protein>
    <submittedName>
        <fullName evidence="2">Uncharacterized protein</fullName>
    </submittedName>
</protein>